<keyword evidence="2" id="KW-1185">Reference proteome</keyword>
<organism evidence="1 2">
    <name type="scientific">Trifolium medium</name>
    <dbReference type="NCBI Taxonomy" id="97028"/>
    <lineage>
        <taxon>Eukaryota</taxon>
        <taxon>Viridiplantae</taxon>
        <taxon>Streptophyta</taxon>
        <taxon>Embryophyta</taxon>
        <taxon>Tracheophyta</taxon>
        <taxon>Spermatophyta</taxon>
        <taxon>Magnoliopsida</taxon>
        <taxon>eudicotyledons</taxon>
        <taxon>Gunneridae</taxon>
        <taxon>Pentapetalae</taxon>
        <taxon>rosids</taxon>
        <taxon>fabids</taxon>
        <taxon>Fabales</taxon>
        <taxon>Fabaceae</taxon>
        <taxon>Papilionoideae</taxon>
        <taxon>50 kb inversion clade</taxon>
        <taxon>NPAAA clade</taxon>
        <taxon>Hologalegina</taxon>
        <taxon>IRL clade</taxon>
        <taxon>Trifolieae</taxon>
        <taxon>Trifolium</taxon>
    </lineage>
</organism>
<proteinExistence type="predicted"/>
<comment type="caution">
    <text evidence="1">The sequence shown here is derived from an EMBL/GenBank/DDBJ whole genome shotgun (WGS) entry which is preliminary data.</text>
</comment>
<accession>A0A392SKZ2</accession>
<evidence type="ECO:0000313" key="2">
    <source>
        <dbReference type="Proteomes" id="UP000265520"/>
    </source>
</evidence>
<dbReference type="EMBL" id="LXQA010403004">
    <property type="protein sequence ID" value="MCI49558.1"/>
    <property type="molecule type" value="Genomic_DNA"/>
</dbReference>
<name>A0A392SKZ2_9FABA</name>
<feature type="non-terminal residue" evidence="1">
    <location>
        <position position="81"/>
    </location>
</feature>
<evidence type="ECO:0000313" key="1">
    <source>
        <dbReference type="EMBL" id="MCI49558.1"/>
    </source>
</evidence>
<dbReference type="AlphaFoldDB" id="A0A392SKZ2"/>
<dbReference type="Proteomes" id="UP000265520">
    <property type="component" value="Unassembled WGS sequence"/>
</dbReference>
<protein>
    <submittedName>
        <fullName evidence="1">Uncharacterized protein</fullName>
    </submittedName>
</protein>
<reference evidence="1 2" key="1">
    <citation type="journal article" date="2018" name="Front. Plant Sci.">
        <title>Red Clover (Trifolium pratense) and Zigzag Clover (T. medium) - A Picture of Genomic Similarities and Differences.</title>
        <authorList>
            <person name="Dluhosova J."/>
            <person name="Istvanek J."/>
            <person name="Nedelnik J."/>
            <person name="Repkova J."/>
        </authorList>
    </citation>
    <scope>NUCLEOTIDE SEQUENCE [LARGE SCALE GENOMIC DNA]</scope>
    <source>
        <strain evidence="2">cv. 10/8</strain>
        <tissue evidence="1">Leaf</tissue>
    </source>
</reference>
<sequence>MKHECLGSFCPWRGAQGCWRDAQAKLQEAGFGSGQCAARGPGWRNARCDVQVWLWPLSFARRAGRLARRAGAMLIYRLSVF</sequence>